<protein>
    <submittedName>
        <fullName evidence="2">Metallo-dependent phosphatase</fullName>
    </submittedName>
</protein>
<feature type="domain" description="Calcineurin-like phosphoesterase" evidence="1">
    <location>
        <begin position="9"/>
        <end position="215"/>
    </location>
</feature>
<dbReference type="InterPro" id="IPR029052">
    <property type="entry name" value="Metallo-depent_PP-like"/>
</dbReference>
<dbReference type="GeneID" id="25408745"/>
<dbReference type="SUPFAM" id="SSF56300">
    <property type="entry name" value="Metallo-dependent phosphatases"/>
    <property type="match status" value="1"/>
</dbReference>
<dbReference type="GO" id="GO:0016787">
    <property type="term" value="F:hydrolase activity"/>
    <property type="evidence" value="ECO:0007669"/>
    <property type="project" value="InterPro"/>
</dbReference>
<name>A0A074WYE2_9PEZI</name>
<dbReference type="RefSeq" id="XP_013431968.1">
    <property type="nucleotide sequence ID" value="XM_013576514.1"/>
</dbReference>
<dbReference type="HOGENOM" id="CLU_041441_2_0_1"/>
<dbReference type="PANTHER" id="PTHR12905">
    <property type="entry name" value="METALLOPHOSPHOESTERASE"/>
    <property type="match status" value="1"/>
</dbReference>
<proteinExistence type="predicted"/>
<dbReference type="AlphaFoldDB" id="A0A074WYE2"/>
<sequence length="324" mass="35493">MTSSASTSRILIISDTHGTNPINSPLPPVDLIIHCGDLTQESKLCEYNQAISLLKSLDAPVKLVIAGNHDFTLDTPIYAQKLIEAGLQPPSQDQVVKKTYGDFGEARALLAARRDDGIFFLDKGTHEIALANGVTLKVFASPCTPSKAGGWAFTYDPAEQHHWSISKDIDIAITHGPPQGILDRTDEAKRAGCPDLFAAIATVRPRIHCFGHIHEAWGTKQVVWRDDSGTPPSHFTAINNDASKLIESLGTLRPGKFDSAEEKRRKEEKVEELVKKGYCYTRAEAQKGVQTLFVNAAIEGGSEETRRLPWIVELDLPLSTCVTE</sequence>
<dbReference type="Gene3D" id="3.60.21.10">
    <property type="match status" value="1"/>
</dbReference>
<keyword evidence="3" id="KW-1185">Reference proteome</keyword>
<dbReference type="OrthoDB" id="630188at2759"/>
<evidence type="ECO:0000259" key="1">
    <source>
        <dbReference type="Pfam" id="PF00149"/>
    </source>
</evidence>
<reference evidence="2 3" key="1">
    <citation type="journal article" date="2014" name="BMC Genomics">
        <title>Genome sequencing of four Aureobasidium pullulans varieties: biotechnological potential, stress tolerance, and description of new species.</title>
        <authorList>
            <person name="Gostin Ar C."/>
            <person name="Ohm R.A."/>
            <person name="Kogej T."/>
            <person name="Sonjak S."/>
            <person name="Turk M."/>
            <person name="Zajc J."/>
            <person name="Zalar P."/>
            <person name="Grube M."/>
            <person name="Sun H."/>
            <person name="Han J."/>
            <person name="Sharma A."/>
            <person name="Chiniquy J."/>
            <person name="Ngan C.Y."/>
            <person name="Lipzen A."/>
            <person name="Barry K."/>
            <person name="Grigoriev I.V."/>
            <person name="Gunde-Cimerman N."/>
        </authorList>
    </citation>
    <scope>NUCLEOTIDE SEQUENCE [LARGE SCALE GENOMIC DNA]</scope>
    <source>
        <strain evidence="2 3">CBS 147.97</strain>
    </source>
</reference>
<dbReference type="Proteomes" id="UP000027730">
    <property type="component" value="Unassembled WGS sequence"/>
</dbReference>
<evidence type="ECO:0000313" key="2">
    <source>
        <dbReference type="EMBL" id="KEQ78225.1"/>
    </source>
</evidence>
<dbReference type="InterPro" id="IPR004843">
    <property type="entry name" value="Calcineurin-like_PHP"/>
</dbReference>
<dbReference type="PANTHER" id="PTHR12905:SF0">
    <property type="entry name" value="CALCINEURIN-LIKE PHOSPHOESTERASE DOMAIN-CONTAINING PROTEIN"/>
    <property type="match status" value="1"/>
</dbReference>
<gene>
    <name evidence="2" type="ORF">M436DRAFT_37036</name>
</gene>
<evidence type="ECO:0000313" key="3">
    <source>
        <dbReference type="Proteomes" id="UP000027730"/>
    </source>
</evidence>
<dbReference type="CDD" id="cd07379">
    <property type="entry name" value="MPP_239FB"/>
    <property type="match status" value="1"/>
</dbReference>
<dbReference type="Pfam" id="PF00149">
    <property type="entry name" value="Metallophos"/>
    <property type="match status" value="1"/>
</dbReference>
<dbReference type="InterPro" id="IPR051693">
    <property type="entry name" value="UPF0046_metallophosphoest"/>
</dbReference>
<organism evidence="2 3">
    <name type="scientific">Aureobasidium namibiae CBS 147.97</name>
    <dbReference type="NCBI Taxonomy" id="1043004"/>
    <lineage>
        <taxon>Eukaryota</taxon>
        <taxon>Fungi</taxon>
        <taxon>Dikarya</taxon>
        <taxon>Ascomycota</taxon>
        <taxon>Pezizomycotina</taxon>
        <taxon>Dothideomycetes</taxon>
        <taxon>Dothideomycetidae</taxon>
        <taxon>Dothideales</taxon>
        <taxon>Saccotheciaceae</taxon>
        <taxon>Aureobasidium</taxon>
    </lineage>
</organism>
<dbReference type="EMBL" id="KL584702">
    <property type="protein sequence ID" value="KEQ78225.1"/>
    <property type="molecule type" value="Genomic_DNA"/>
</dbReference>
<accession>A0A074WYE2</accession>